<protein>
    <submittedName>
        <fullName evidence="1">Uncharacterized protein</fullName>
    </submittedName>
</protein>
<evidence type="ECO:0000313" key="2">
    <source>
        <dbReference type="Proteomes" id="UP001419268"/>
    </source>
</evidence>
<organism evidence="1 2">
    <name type="scientific">Stephania cephalantha</name>
    <dbReference type="NCBI Taxonomy" id="152367"/>
    <lineage>
        <taxon>Eukaryota</taxon>
        <taxon>Viridiplantae</taxon>
        <taxon>Streptophyta</taxon>
        <taxon>Embryophyta</taxon>
        <taxon>Tracheophyta</taxon>
        <taxon>Spermatophyta</taxon>
        <taxon>Magnoliopsida</taxon>
        <taxon>Ranunculales</taxon>
        <taxon>Menispermaceae</taxon>
        <taxon>Menispermoideae</taxon>
        <taxon>Cissampelideae</taxon>
        <taxon>Stephania</taxon>
    </lineage>
</organism>
<sequence length="167" mass="18834">MIAPKVISVDTTPILTENCRKRKRGRRLKRLFDGASSSGLEIPLTTAVACIHVSPLAPVMMSRFYSMSSVVMVPPTIILGFASRSSSTMQPLHQFQQDEGRRYRYALGNEQTLISRSTEKTGHTGHMTCGRCGQEGHIISCDLNQEVDFSCHLKQVLYDHLYRFSRR</sequence>
<proteinExistence type="predicted"/>
<dbReference type="EMBL" id="JBBNAG010000013">
    <property type="protein sequence ID" value="KAK9083213.1"/>
    <property type="molecule type" value="Genomic_DNA"/>
</dbReference>
<dbReference type="AlphaFoldDB" id="A0AAP0E5Y3"/>
<evidence type="ECO:0000313" key="1">
    <source>
        <dbReference type="EMBL" id="KAK9083213.1"/>
    </source>
</evidence>
<accession>A0AAP0E5Y3</accession>
<name>A0AAP0E5Y3_9MAGN</name>
<dbReference type="Proteomes" id="UP001419268">
    <property type="component" value="Unassembled WGS sequence"/>
</dbReference>
<reference evidence="1 2" key="1">
    <citation type="submission" date="2024-01" db="EMBL/GenBank/DDBJ databases">
        <title>Genome assemblies of Stephania.</title>
        <authorList>
            <person name="Yang L."/>
        </authorList>
    </citation>
    <scope>NUCLEOTIDE SEQUENCE [LARGE SCALE GENOMIC DNA]</scope>
    <source>
        <strain evidence="1">JXDWG</strain>
        <tissue evidence="1">Leaf</tissue>
    </source>
</reference>
<comment type="caution">
    <text evidence="1">The sequence shown here is derived from an EMBL/GenBank/DDBJ whole genome shotgun (WGS) entry which is preliminary data.</text>
</comment>
<keyword evidence="2" id="KW-1185">Reference proteome</keyword>
<gene>
    <name evidence="1" type="ORF">Scep_029684</name>
</gene>